<accession>A0A0A1YPA8</accession>
<name>A0A0A1YPA8_9PSED</name>
<dbReference type="RefSeq" id="WP_025164607.1">
    <property type="nucleotide sequence ID" value="NZ_AWSQ01000001.1"/>
</dbReference>
<gene>
    <name evidence="2" type="ORF">TMS3_0107515</name>
</gene>
<protein>
    <recommendedName>
        <fullName evidence="1">DUF4440 domain-containing protein</fullName>
    </recommendedName>
</protein>
<dbReference type="STRING" id="1395571.TMS3_0107515"/>
<dbReference type="SUPFAM" id="SSF54427">
    <property type="entry name" value="NTF2-like"/>
    <property type="match status" value="1"/>
</dbReference>
<comment type="caution">
    <text evidence="2">The sequence shown here is derived from an EMBL/GenBank/DDBJ whole genome shotgun (WGS) entry which is preliminary data.</text>
</comment>
<keyword evidence="3" id="KW-1185">Reference proteome</keyword>
<dbReference type="OrthoDB" id="5146008at2"/>
<reference evidence="2 3" key="1">
    <citation type="journal article" date="2014" name="Genome Announc.">
        <title>Draft Genome Sequence of Petroleum Oil-Degrading Marine Bacterium Pseudomonas taeanensis Strain MS-3, Isolated from a Crude Oil-Contaminated Seashore.</title>
        <authorList>
            <person name="Lee S.Y."/>
            <person name="Kim S.H."/>
            <person name="Lee D.G."/>
            <person name="Shin S."/>
            <person name="Yun S.H."/>
            <person name="Choi C.W."/>
            <person name="Chung Y.H."/>
            <person name="Choi J.S."/>
            <person name="Kahng H.Y."/>
            <person name="Kim S.I."/>
        </authorList>
    </citation>
    <scope>NUCLEOTIDE SEQUENCE [LARGE SCALE GENOMIC DNA]</scope>
    <source>
        <strain evidence="2 3">MS-3</strain>
    </source>
</reference>
<organism evidence="2 3">
    <name type="scientific">Pseudomonas taeanensis MS-3</name>
    <dbReference type="NCBI Taxonomy" id="1395571"/>
    <lineage>
        <taxon>Bacteria</taxon>
        <taxon>Pseudomonadati</taxon>
        <taxon>Pseudomonadota</taxon>
        <taxon>Gammaproteobacteria</taxon>
        <taxon>Pseudomonadales</taxon>
        <taxon>Pseudomonadaceae</taxon>
        <taxon>Pseudomonas</taxon>
    </lineage>
</organism>
<feature type="domain" description="DUF4440" evidence="1">
    <location>
        <begin position="13"/>
        <end position="117"/>
    </location>
</feature>
<dbReference type="InterPro" id="IPR027843">
    <property type="entry name" value="DUF4440"/>
</dbReference>
<sequence>MTTDSLIQELLVAEEARRKALIADDHATVKALFADDLVYVHTTGLIHNKREYLSYARDVVAYLAIERGDLQVRVYGDVAVMTGSQVNTLKKRNEGGQVRGEGFVTQVWIKGASGWQISSFHGSRLPQ</sequence>
<proteinExistence type="predicted"/>
<dbReference type="InterPro" id="IPR032710">
    <property type="entry name" value="NTF2-like_dom_sf"/>
</dbReference>
<evidence type="ECO:0000313" key="3">
    <source>
        <dbReference type="Proteomes" id="UP000030063"/>
    </source>
</evidence>
<evidence type="ECO:0000259" key="1">
    <source>
        <dbReference type="Pfam" id="PF14534"/>
    </source>
</evidence>
<evidence type="ECO:0000313" key="2">
    <source>
        <dbReference type="EMBL" id="KFX71755.1"/>
    </source>
</evidence>
<dbReference type="Proteomes" id="UP000030063">
    <property type="component" value="Unassembled WGS sequence"/>
</dbReference>
<dbReference type="AlphaFoldDB" id="A0A0A1YPA8"/>
<dbReference type="EMBL" id="AWSQ01000001">
    <property type="protein sequence ID" value="KFX71755.1"/>
    <property type="molecule type" value="Genomic_DNA"/>
</dbReference>
<dbReference type="eggNOG" id="COG4319">
    <property type="taxonomic scope" value="Bacteria"/>
</dbReference>
<dbReference type="Pfam" id="PF14534">
    <property type="entry name" value="DUF4440"/>
    <property type="match status" value="1"/>
</dbReference>
<dbReference type="Gene3D" id="3.10.450.50">
    <property type="match status" value="1"/>
</dbReference>